<evidence type="ECO:0000313" key="1">
    <source>
        <dbReference type="EMBL" id="AWM13140.1"/>
    </source>
</evidence>
<accession>A0A2U8QSJ5</accession>
<dbReference type="RefSeq" id="WP_109568543.1">
    <property type="nucleotide sequence ID" value="NZ_CP029463.1"/>
</dbReference>
<dbReference type="OrthoDB" id="1274006at2"/>
<dbReference type="EMBL" id="CP029463">
    <property type="protein sequence ID" value="AWM13140.1"/>
    <property type="molecule type" value="Genomic_DNA"/>
</dbReference>
<name>A0A2U8QSJ5_9FLAO</name>
<sequence length="241" mass="27696">MIKKSFTAIVLLLTLFGWAQEKYQYVIVPAKFEFLKEANQYGLNTLTKSFFETEGFTVFYDTDELPIDIANNRCKVLYAEAVEQNKLFTTNVLFEIKDCQGKVLYESFRGSSREKSYEVAYKEAFRAALSSMKGQLNLTNNFIINVAAENKPLVVEAKPDKKEVQKQVDPNQLFALPIENGYRLVDSVPNVIYTIQQTSVENVFIAQKGEINGVFQKKINGWYFDYYQNGNLVSERISVKF</sequence>
<dbReference type="Proteomes" id="UP000245429">
    <property type="component" value="Chromosome"/>
</dbReference>
<proteinExistence type="predicted"/>
<evidence type="ECO:0000313" key="2">
    <source>
        <dbReference type="Proteomes" id="UP000245429"/>
    </source>
</evidence>
<organism evidence="1 2">
    <name type="scientific">Flavobacterium sediminis</name>
    <dbReference type="NCBI Taxonomy" id="2201181"/>
    <lineage>
        <taxon>Bacteria</taxon>
        <taxon>Pseudomonadati</taxon>
        <taxon>Bacteroidota</taxon>
        <taxon>Flavobacteriia</taxon>
        <taxon>Flavobacteriales</taxon>
        <taxon>Flavobacteriaceae</taxon>
        <taxon>Flavobacterium</taxon>
    </lineage>
</organism>
<keyword evidence="2" id="KW-1185">Reference proteome</keyword>
<gene>
    <name evidence="1" type="ORF">DI487_04125</name>
</gene>
<protein>
    <submittedName>
        <fullName evidence="1">Uncharacterized protein</fullName>
    </submittedName>
</protein>
<dbReference type="KEGG" id="fse:DI487_04125"/>
<reference evidence="1 2" key="1">
    <citation type="submission" date="2018-05" db="EMBL/GenBank/DDBJ databases">
        <title>Flavobacterium sp. MEBiC07310.</title>
        <authorList>
            <person name="Baek K."/>
        </authorList>
    </citation>
    <scope>NUCLEOTIDE SEQUENCE [LARGE SCALE GENOMIC DNA]</scope>
    <source>
        <strain evidence="1 2">MEBiC07310</strain>
    </source>
</reference>
<dbReference type="AlphaFoldDB" id="A0A2U8QSJ5"/>